<dbReference type="Proteomes" id="UP001057455">
    <property type="component" value="Unassembled WGS sequence"/>
</dbReference>
<evidence type="ECO:0000313" key="1">
    <source>
        <dbReference type="EMBL" id="GFE55520.1"/>
    </source>
</evidence>
<reference evidence="1" key="1">
    <citation type="submission" date="2019-12" db="EMBL/GenBank/DDBJ databases">
        <title>Genome sequence of Babesia ovis.</title>
        <authorList>
            <person name="Yamagishi J."/>
            <person name="Sevinc F."/>
            <person name="Xuan X."/>
        </authorList>
    </citation>
    <scope>NUCLEOTIDE SEQUENCE</scope>
    <source>
        <strain evidence="1">Selcuk</strain>
    </source>
</reference>
<organism evidence="1 2">
    <name type="scientific">Babesia ovis</name>
    <dbReference type="NCBI Taxonomy" id="5869"/>
    <lineage>
        <taxon>Eukaryota</taxon>
        <taxon>Sar</taxon>
        <taxon>Alveolata</taxon>
        <taxon>Apicomplexa</taxon>
        <taxon>Aconoidasida</taxon>
        <taxon>Piroplasmida</taxon>
        <taxon>Babesiidae</taxon>
        <taxon>Babesia</taxon>
    </lineage>
</organism>
<comment type="caution">
    <text evidence="1">The sequence shown here is derived from an EMBL/GenBank/DDBJ whole genome shotgun (WGS) entry which is preliminary data.</text>
</comment>
<keyword evidence="2" id="KW-1185">Reference proteome</keyword>
<accession>A0A9W5TDF0</accession>
<sequence length="117" mass="12962">MAVSHQQHQQERHHDTQRVQNQLPFPQFLELVHEDDGLGKVVQCVEQGNDFVALQNHALRLAESANGYLQGSQLQLPVQTALLTANAVHNVRNAVELLQQCRVPQLRGCLAPAGSLT</sequence>
<dbReference type="AlphaFoldDB" id="A0A9W5TDF0"/>
<evidence type="ECO:0000313" key="2">
    <source>
        <dbReference type="Proteomes" id="UP001057455"/>
    </source>
</evidence>
<protein>
    <submittedName>
        <fullName evidence="1">Rrf2 family transcriptional regulator, putative</fullName>
    </submittedName>
</protein>
<proteinExistence type="predicted"/>
<dbReference type="EMBL" id="BLIY01000022">
    <property type="protein sequence ID" value="GFE55520.1"/>
    <property type="molecule type" value="Genomic_DNA"/>
</dbReference>
<name>A0A9W5TDF0_BABOV</name>
<gene>
    <name evidence="1" type="ORF">BaOVIS_029240</name>
</gene>